<evidence type="ECO:0000313" key="3">
    <source>
        <dbReference type="Proteomes" id="UP000029964"/>
    </source>
</evidence>
<evidence type="ECO:0000256" key="1">
    <source>
        <dbReference type="SAM" id="MobiDB-lite"/>
    </source>
</evidence>
<name>A0A086SUN2_HAPC1</name>
<evidence type="ECO:0000313" key="2">
    <source>
        <dbReference type="EMBL" id="KFH40814.1"/>
    </source>
</evidence>
<comment type="caution">
    <text evidence="2">The sequence shown here is derived from an EMBL/GenBank/DDBJ whole genome shotgun (WGS) entry which is preliminary data.</text>
</comment>
<dbReference type="AlphaFoldDB" id="A0A086SUN2"/>
<dbReference type="STRING" id="857340.A0A086SUN2"/>
<organism evidence="2 3">
    <name type="scientific">Hapsidospora chrysogenum (strain ATCC 11550 / CBS 779.69 / DSM 880 / IAM 14645 / JCM 23072 / IMI 49137)</name>
    <name type="common">Acremonium chrysogenum</name>
    <dbReference type="NCBI Taxonomy" id="857340"/>
    <lineage>
        <taxon>Eukaryota</taxon>
        <taxon>Fungi</taxon>
        <taxon>Dikarya</taxon>
        <taxon>Ascomycota</taxon>
        <taxon>Pezizomycotina</taxon>
        <taxon>Sordariomycetes</taxon>
        <taxon>Hypocreomycetidae</taxon>
        <taxon>Hypocreales</taxon>
        <taxon>Bionectriaceae</taxon>
        <taxon>Hapsidospora</taxon>
    </lineage>
</organism>
<feature type="compositionally biased region" description="Basic and acidic residues" evidence="1">
    <location>
        <begin position="282"/>
        <end position="297"/>
    </location>
</feature>
<protein>
    <submittedName>
        <fullName evidence="2">Uncharacterized protein</fullName>
    </submittedName>
</protein>
<gene>
    <name evidence="2" type="ORF">ACRE_084890</name>
</gene>
<reference evidence="3" key="1">
    <citation type="journal article" date="2014" name="Genome Announc.">
        <title>Genome sequence and annotation of Acremonium chrysogenum, producer of the beta-lactam antibiotic cephalosporin C.</title>
        <authorList>
            <person name="Terfehr D."/>
            <person name="Dahlmann T.A."/>
            <person name="Specht T."/>
            <person name="Zadra I."/>
            <person name="Kuernsteiner H."/>
            <person name="Kueck U."/>
        </authorList>
    </citation>
    <scope>NUCLEOTIDE SEQUENCE [LARGE SCALE GENOMIC DNA]</scope>
    <source>
        <strain evidence="3">ATCC 11550 / CBS 779.69 / DSM 880 / IAM 14645 / JCM 23072 / IMI 49137</strain>
    </source>
</reference>
<keyword evidence="3" id="KW-1185">Reference proteome</keyword>
<accession>A0A086SUN2</accession>
<sequence length="313" mass="34124">MGEGGGAGGQGYDTYGAEKQRADSNAASIDNLLGRKPSVIPSHLTRVLYVPRHGSSPSHLPLYDVSGEFSRAVGDTLIGSSLFTTKLAMMKTPSGEGRDAEVRYLVDIETRPAADGEELVARIQKRALGDVDGEVTMTFPLEMEYDTFKLRRPSADRQASIDVLASYPIPGTKVRGRGTVRHPYYSFLTPGDSTRMQWQTHPSAHGPLRRTLVRTSPVEAAGDLPRDEDTEAIFHHIWNGAAPVSRGQSEGFLLLPDGLDGELELLYIGSLMGLLCQERRLGGGDGKRSKKGVRDDGTGPGAKKLFTRMFRRR</sequence>
<dbReference type="OrthoDB" id="5212373at2759"/>
<dbReference type="EMBL" id="JPKY01000165">
    <property type="protein sequence ID" value="KFH40814.1"/>
    <property type="molecule type" value="Genomic_DNA"/>
</dbReference>
<feature type="region of interest" description="Disordered" evidence="1">
    <location>
        <begin position="282"/>
        <end position="305"/>
    </location>
</feature>
<dbReference type="HOGENOM" id="CLU_075105_0_0_1"/>
<proteinExistence type="predicted"/>
<dbReference type="Proteomes" id="UP000029964">
    <property type="component" value="Unassembled WGS sequence"/>
</dbReference>